<protein>
    <submittedName>
        <fullName evidence="2">Uncharacterized protein</fullName>
    </submittedName>
</protein>
<reference evidence="2 3" key="1">
    <citation type="journal article" date="2023" name="Nucleic Acids Res.">
        <title>The hologenome of Daphnia magna reveals possible DNA methylation and microbiome-mediated evolution of the host genome.</title>
        <authorList>
            <person name="Chaturvedi A."/>
            <person name="Li X."/>
            <person name="Dhandapani V."/>
            <person name="Marshall H."/>
            <person name="Kissane S."/>
            <person name="Cuenca-Cambronero M."/>
            <person name="Asole G."/>
            <person name="Calvet F."/>
            <person name="Ruiz-Romero M."/>
            <person name="Marangio P."/>
            <person name="Guigo R."/>
            <person name="Rago D."/>
            <person name="Mirbahai L."/>
            <person name="Eastwood N."/>
            <person name="Colbourne J.K."/>
            <person name="Zhou J."/>
            <person name="Mallon E."/>
            <person name="Orsini L."/>
        </authorList>
    </citation>
    <scope>NUCLEOTIDE SEQUENCE [LARGE SCALE GENOMIC DNA]</scope>
    <source>
        <strain evidence="2">LRV0_1</strain>
    </source>
</reference>
<keyword evidence="3" id="KW-1185">Reference proteome</keyword>
<evidence type="ECO:0000313" key="2">
    <source>
        <dbReference type="EMBL" id="KAK4026138.1"/>
    </source>
</evidence>
<keyword evidence="1" id="KW-1133">Transmembrane helix</keyword>
<accession>A0ABR0ALZ2</accession>
<dbReference type="EMBL" id="JAOYFB010000038">
    <property type="protein sequence ID" value="KAK4026138.1"/>
    <property type="molecule type" value="Genomic_DNA"/>
</dbReference>
<organism evidence="2 3">
    <name type="scientific">Daphnia magna</name>
    <dbReference type="NCBI Taxonomy" id="35525"/>
    <lineage>
        <taxon>Eukaryota</taxon>
        <taxon>Metazoa</taxon>
        <taxon>Ecdysozoa</taxon>
        <taxon>Arthropoda</taxon>
        <taxon>Crustacea</taxon>
        <taxon>Branchiopoda</taxon>
        <taxon>Diplostraca</taxon>
        <taxon>Cladocera</taxon>
        <taxon>Anomopoda</taxon>
        <taxon>Daphniidae</taxon>
        <taxon>Daphnia</taxon>
    </lineage>
</organism>
<gene>
    <name evidence="2" type="ORF">OUZ56_015157</name>
</gene>
<evidence type="ECO:0000256" key="1">
    <source>
        <dbReference type="SAM" id="Phobius"/>
    </source>
</evidence>
<feature type="transmembrane region" description="Helical" evidence="1">
    <location>
        <begin position="23"/>
        <end position="46"/>
    </location>
</feature>
<dbReference type="Proteomes" id="UP001234178">
    <property type="component" value="Unassembled WGS sequence"/>
</dbReference>
<comment type="caution">
    <text evidence="2">The sequence shown here is derived from an EMBL/GenBank/DDBJ whole genome shotgun (WGS) entry which is preliminary data.</text>
</comment>
<sequence length="84" mass="9272">MMKRLRHQDGHALEFAHEIPIKMAVPCCLTAAADVVFAIVIQFVLVKKKKRENRALHCGIDGGSPSSFSFFTNANIVDEEALTS</sequence>
<name>A0ABR0ALZ2_9CRUS</name>
<keyword evidence="1" id="KW-0472">Membrane</keyword>
<keyword evidence="1" id="KW-0812">Transmembrane</keyword>
<evidence type="ECO:0000313" key="3">
    <source>
        <dbReference type="Proteomes" id="UP001234178"/>
    </source>
</evidence>
<proteinExistence type="predicted"/>